<dbReference type="Proteomes" id="UP000016534">
    <property type="component" value="Unassembled WGS sequence"/>
</dbReference>
<protein>
    <recommendedName>
        <fullName evidence="3">Sel1 repeat family protein</fullName>
    </recommendedName>
</protein>
<evidence type="ECO:0000313" key="2">
    <source>
        <dbReference type="Proteomes" id="UP000016534"/>
    </source>
</evidence>
<reference evidence="1" key="2">
    <citation type="submission" date="2013-04" db="EMBL/GenBank/DDBJ databases">
        <title>Genome sequence of Pseudoalteromonas undina.</title>
        <authorList>
            <person name="Xie B.-B."/>
            <person name="Rong J.-C."/>
            <person name="Qin Q.-L."/>
            <person name="Shu Y.-L."/>
            <person name="Zhang Y.-Z."/>
        </authorList>
    </citation>
    <scope>NUCLEOTIDE SEQUENCE</scope>
    <source>
        <strain evidence="1">NCIMB 2128</strain>
    </source>
</reference>
<dbReference type="EMBL" id="AHCF02000017">
    <property type="protein sequence ID" value="ERG61132.1"/>
    <property type="molecule type" value="Genomic_DNA"/>
</dbReference>
<reference evidence="1" key="1">
    <citation type="journal article" date="2012" name="J. Bacteriol.">
        <title>Genome sequences of type strains of seven species of the marine bacterium Pseudoalteromonas.</title>
        <authorList>
            <person name="Xie B.B."/>
            <person name="Shu Y.L."/>
            <person name="Qin Q.L."/>
            <person name="Rong J.C."/>
            <person name="Zhang X.Y."/>
            <person name="Chen X.L."/>
            <person name="Shi M."/>
            <person name="He H.L."/>
            <person name="Zhou B.C."/>
            <person name="Zhang Y.Z."/>
        </authorList>
    </citation>
    <scope>NUCLEOTIDE SEQUENCE [LARGE SCALE GENOMIC DNA]</scope>
    <source>
        <strain evidence="1">NCIMB 2128</strain>
    </source>
</reference>
<keyword evidence="2" id="KW-1185">Reference proteome</keyword>
<comment type="caution">
    <text evidence="1">The sequence shown here is derived from an EMBL/GenBank/DDBJ whole genome shotgun (WGS) entry which is preliminary data.</text>
</comment>
<organism evidence="1 2">
    <name type="scientific">Pseudoalteromonas undina</name>
    <dbReference type="NCBI Taxonomy" id="43660"/>
    <lineage>
        <taxon>Bacteria</taxon>
        <taxon>Pseudomonadati</taxon>
        <taxon>Pseudomonadota</taxon>
        <taxon>Gammaproteobacteria</taxon>
        <taxon>Alteromonadales</taxon>
        <taxon>Pseudoalteromonadaceae</taxon>
        <taxon>Pseudoalteromonas</taxon>
    </lineage>
</organism>
<gene>
    <name evidence="1" type="ORF">PUND_08479</name>
</gene>
<proteinExistence type="predicted"/>
<dbReference type="Gene3D" id="1.25.40.10">
    <property type="entry name" value="Tetratricopeptide repeat domain"/>
    <property type="match status" value="1"/>
</dbReference>
<accession>A0ABN0NIS3</accession>
<evidence type="ECO:0000313" key="1">
    <source>
        <dbReference type="EMBL" id="ERG61132.1"/>
    </source>
</evidence>
<dbReference type="SUPFAM" id="SSF81901">
    <property type="entry name" value="HCP-like"/>
    <property type="match status" value="1"/>
</dbReference>
<dbReference type="InterPro" id="IPR011990">
    <property type="entry name" value="TPR-like_helical_dom_sf"/>
</dbReference>
<sequence length="215" mass="24438">MLPRRSQNQFKVEQCDVIKYLLISTLFIFSLISNAAGPRWDNSIDINAPDLTVLAAAEQCHKSLINAPEYLEEWCEKAYEMGYWKALVTLSLHNGDGTRLLKEAKKRVAAKEPKAYSTLAWLYGSGMFVEQDINYAIALYKEFLALDAELPNSLVAAAHFKLANLYESQQDWLAVNEHAQYVIDHSPLAYDKERAVDLIKLAKKEILIKNKSLNE</sequence>
<evidence type="ECO:0008006" key="3">
    <source>
        <dbReference type="Google" id="ProtNLM"/>
    </source>
</evidence>
<name>A0ABN0NIS3_9GAMM</name>